<sequence length="210" mass="21092">MPPRTTSPCWTRWSARADRPCTACAARLAGAPAADWRPAAGAGQSAGALPRAARPAGRRGHRTGVPGAGDGAARAAGGHRVAAATGRPLRLGAGQPRFTSHHAGRAERVVQRGGAAAAEAAADAQFAPTARLAALARVGQLERGGAPAGATAVGAGRARGRVPWGSYGARYGRGRRGRGRVVRHLGAVEGTLRASDGARQPGRPGGHANV</sequence>
<name>A0A6A4WZN9_AMPAM</name>
<evidence type="ECO:0000256" key="1">
    <source>
        <dbReference type="SAM" id="MobiDB-lite"/>
    </source>
</evidence>
<feature type="region of interest" description="Disordered" evidence="1">
    <location>
        <begin position="191"/>
        <end position="210"/>
    </location>
</feature>
<reference evidence="2 3" key="1">
    <citation type="submission" date="2019-07" db="EMBL/GenBank/DDBJ databases">
        <title>Draft genome assembly of a fouling barnacle, Amphibalanus amphitrite (Darwin, 1854): The first reference genome for Thecostraca.</title>
        <authorList>
            <person name="Kim W."/>
        </authorList>
    </citation>
    <scope>NUCLEOTIDE SEQUENCE [LARGE SCALE GENOMIC DNA]</scope>
    <source>
        <strain evidence="2">SNU_AA5</strain>
        <tissue evidence="2">Soma without cirri and trophi</tissue>
    </source>
</reference>
<evidence type="ECO:0000313" key="3">
    <source>
        <dbReference type="Proteomes" id="UP000440578"/>
    </source>
</evidence>
<gene>
    <name evidence="2" type="ORF">FJT64_017743</name>
</gene>
<dbReference type="AlphaFoldDB" id="A0A6A4WZN9"/>
<keyword evidence="3" id="KW-1185">Reference proteome</keyword>
<protein>
    <submittedName>
        <fullName evidence="2">Uncharacterized protein</fullName>
    </submittedName>
</protein>
<evidence type="ECO:0000313" key="2">
    <source>
        <dbReference type="EMBL" id="KAF0311423.1"/>
    </source>
</evidence>
<feature type="compositionally biased region" description="Low complexity" evidence="1">
    <location>
        <begin position="38"/>
        <end position="55"/>
    </location>
</feature>
<proteinExistence type="predicted"/>
<comment type="caution">
    <text evidence="2">The sequence shown here is derived from an EMBL/GenBank/DDBJ whole genome shotgun (WGS) entry which is preliminary data.</text>
</comment>
<feature type="region of interest" description="Disordered" evidence="1">
    <location>
        <begin position="38"/>
        <end position="74"/>
    </location>
</feature>
<organism evidence="2 3">
    <name type="scientific">Amphibalanus amphitrite</name>
    <name type="common">Striped barnacle</name>
    <name type="synonym">Balanus amphitrite</name>
    <dbReference type="NCBI Taxonomy" id="1232801"/>
    <lineage>
        <taxon>Eukaryota</taxon>
        <taxon>Metazoa</taxon>
        <taxon>Ecdysozoa</taxon>
        <taxon>Arthropoda</taxon>
        <taxon>Crustacea</taxon>
        <taxon>Multicrustacea</taxon>
        <taxon>Cirripedia</taxon>
        <taxon>Thoracica</taxon>
        <taxon>Thoracicalcarea</taxon>
        <taxon>Balanomorpha</taxon>
        <taxon>Balanoidea</taxon>
        <taxon>Balanidae</taxon>
        <taxon>Amphibalaninae</taxon>
        <taxon>Amphibalanus</taxon>
    </lineage>
</organism>
<dbReference type="EMBL" id="VIIS01000240">
    <property type="protein sequence ID" value="KAF0311423.1"/>
    <property type="molecule type" value="Genomic_DNA"/>
</dbReference>
<accession>A0A6A4WZN9</accession>
<dbReference type="Proteomes" id="UP000440578">
    <property type="component" value="Unassembled WGS sequence"/>
</dbReference>